<evidence type="ECO:0008006" key="3">
    <source>
        <dbReference type="Google" id="ProtNLM"/>
    </source>
</evidence>
<name>A0A081RQL4_PHOTE</name>
<dbReference type="Pfam" id="PF19929">
    <property type="entry name" value="DUF6392"/>
    <property type="match status" value="1"/>
</dbReference>
<dbReference type="EMBL" id="JGVH01000120">
    <property type="protein sequence ID" value="KER00967.1"/>
    <property type="molecule type" value="Genomic_DNA"/>
</dbReference>
<protein>
    <recommendedName>
        <fullName evidence="3">Pyocin immunity protein</fullName>
    </recommendedName>
</protein>
<sequence>MTINVEALINSLGRTYQEIFDKGLIPYKTKPTGYPGASFIALNIAKEGMHLAFKRDGKILFAVELFLLDQKRPLYQFPNELPSPLKPLMTREWVHEQFGKPEKALPPRKFLKKDVGWTELYTLLDFRIPTSMQVDYDLLEQVKSIAFLPISEVRW</sequence>
<organism evidence="1 2">
    <name type="scientific">Photorhabdus temperata subsp. temperata Meg1</name>
    <dbReference type="NCBI Taxonomy" id="1393735"/>
    <lineage>
        <taxon>Bacteria</taxon>
        <taxon>Pseudomonadati</taxon>
        <taxon>Pseudomonadota</taxon>
        <taxon>Gammaproteobacteria</taxon>
        <taxon>Enterobacterales</taxon>
        <taxon>Morganellaceae</taxon>
        <taxon>Photorhabdus</taxon>
    </lineage>
</organism>
<dbReference type="RefSeq" id="WP_023046626.1">
    <property type="nucleotide sequence ID" value="NZ_CAWLUD010000120.1"/>
</dbReference>
<evidence type="ECO:0000313" key="2">
    <source>
        <dbReference type="Proteomes" id="UP000028002"/>
    </source>
</evidence>
<reference evidence="1 2" key="1">
    <citation type="submission" date="2014-03" db="EMBL/GenBank/DDBJ databases">
        <title>Draft Genome of Photorhabdus temperata Meg1.</title>
        <authorList>
            <person name="Hurst S.G.IV."/>
            <person name="Morris K."/>
            <person name="Thomas K."/>
            <person name="Tisa L.S."/>
        </authorList>
    </citation>
    <scope>NUCLEOTIDE SEQUENCE [LARGE SCALE GENOMIC DNA]</scope>
    <source>
        <strain evidence="1 2">Meg1</strain>
    </source>
</reference>
<gene>
    <name evidence="1" type="ORF">MEG1DRAFT_04436</name>
</gene>
<dbReference type="AlphaFoldDB" id="A0A081RQL4"/>
<evidence type="ECO:0000313" key="1">
    <source>
        <dbReference type="EMBL" id="KER00967.1"/>
    </source>
</evidence>
<proteinExistence type="predicted"/>
<comment type="caution">
    <text evidence="1">The sequence shown here is derived from an EMBL/GenBank/DDBJ whole genome shotgun (WGS) entry which is preliminary data.</text>
</comment>
<accession>A0A081RQL4</accession>
<dbReference type="Proteomes" id="UP000028002">
    <property type="component" value="Unassembled WGS sequence"/>
</dbReference>
<dbReference type="PATRIC" id="fig|1393735.3.peg.4526"/>
<dbReference type="InterPro" id="IPR045657">
    <property type="entry name" value="DUF6392"/>
</dbReference>